<evidence type="ECO:0000313" key="3">
    <source>
        <dbReference type="Proteomes" id="UP000318571"/>
    </source>
</evidence>
<comment type="similarity">
    <text evidence="1">Belongs to the HEM-1/HEM-2 family.</text>
</comment>
<dbReference type="GO" id="GO:0030866">
    <property type="term" value="P:cortical actin cytoskeleton organization"/>
    <property type="evidence" value="ECO:0007669"/>
    <property type="project" value="TreeGrafter"/>
</dbReference>
<organism evidence="2 3">
    <name type="scientific">Tigriopus californicus</name>
    <name type="common">Marine copepod</name>
    <dbReference type="NCBI Taxonomy" id="6832"/>
    <lineage>
        <taxon>Eukaryota</taxon>
        <taxon>Metazoa</taxon>
        <taxon>Ecdysozoa</taxon>
        <taxon>Arthropoda</taxon>
        <taxon>Crustacea</taxon>
        <taxon>Multicrustacea</taxon>
        <taxon>Hexanauplia</taxon>
        <taxon>Copepoda</taxon>
        <taxon>Harpacticoida</taxon>
        <taxon>Harpacticidae</taxon>
        <taxon>Tigriopus</taxon>
    </lineage>
</organism>
<gene>
    <name evidence="2" type="ORF">TCAL_05499</name>
</gene>
<proteinExistence type="inferred from homology"/>
<keyword evidence="3" id="KW-1185">Reference proteome</keyword>
<sequence length="1116" mass="127560">MSHSLINISQQKLAEKLSILQNRCVGMLTRIYNIKKACADQQSKPAFLSDKSLQSAIRTIDKNFPSVDLKALQPALQPLRNEILKNLSLYYYTFVDLLDFRDHVSELLTTIDVCHLTLDLTVNFDLTKLYLNVVTLYVRLMILLSTVDDRKAVLGLFNAAHELIHGHADPSFPRLGQLIREYSVPLRKLSEEFVPHARTLTGALTSLSSIYPRRNLSAEQWRSAQMLSLVSNPQHLLNPAHTDTIPCEYLSLETMESWIVFGLAVIHPLLTQSSPTQQLWTLTLSSSWVMVLFRDEVIQVHEYIQQFFEGIKGYSKLISIVKECYNAAMQNAATSHRERRAFLRSALRELSLLCSDQPGLLGPKALFIFMGLCFSRDEVIWLIQHHEHPPPKLKTVPEDLVDRCLPELLFYMEEIRSLVRKYGQVIQRYYIQYLAGYDAVALKQSMQGLTHMKDDDNVLLSSICQTISDVSVDQVEDPDHIFDFRGLRLDWMRLQSYVAHGKNSANFLETFKTTAALVNTISFHTKMVDSLEDLLTDTSDLSLYCFYSKLFEQDFQMCLEFPAQNRFIIAFPLICGHFSNISNEFCPEERIHIRERSLSVINMFLDEMAKEAKNIITTVCDEQCKLSDLLLPKHCAAHITEVVNKKKSNLKTRKHVQPLGHRPGSESYRKTREDLTTMDKLHMAMTELCYSINYTPSISVWEYTFAPREYLNAHLESRFTKALAGMVLFSPNTSEIAKPSELVNSVRTYMNVLQCVENCVHLDITRIFNNVLLQQTQQTDSSGEPTIASAYTQWYSDILLRRVSAGHICASSSLKAFVSVTAEGAIPFNAEEFSDPNELRSLTELIGPYGIRLLNENLMWHIGSQVQELKKIVRQNEEVLVQLRTNFDKPEIMKELAKKLSNIDSVLQRMTIIGVILSFRELLYEALNAQLEERIPFLFSTIEDVHKHTVPEQSLIINEMASAAGFVSQIDPLLLQTVQALPKIDFENDYVESCLLMPHLDSHENNIHCLALAVNQIFGVLFTICGHDDIEDRLKEFLALASSSLLRLAQEGNKEEARNRESVYILLDLIVQKSPWLSMDLLESCFPYNLLRNSYHIVHKMERLRIAGSHPIPAHN</sequence>
<evidence type="ECO:0000313" key="2">
    <source>
        <dbReference type="EMBL" id="TRY67163.1"/>
    </source>
</evidence>
<dbReference type="EMBL" id="VCGU01000011">
    <property type="protein sequence ID" value="TRY67163.1"/>
    <property type="molecule type" value="Genomic_DNA"/>
</dbReference>
<dbReference type="AlphaFoldDB" id="A0A553NNY8"/>
<protein>
    <recommendedName>
        <fullName evidence="4">Membrane-associated protein Hem</fullName>
    </recommendedName>
</protein>
<dbReference type="PANTHER" id="PTHR12093">
    <property type="entry name" value="NCK-ASSOCIATED PROTEIN 1"/>
    <property type="match status" value="1"/>
</dbReference>
<evidence type="ECO:0000256" key="1">
    <source>
        <dbReference type="ARBA" id="ARBA00037947"/>
    </source>
</evidence>
<dbReference type="OMA" id="INVWEYT"/>
<dbReference type="GO" id="GO:0031209">
    <property type="term" value="C:SCAR complex"/>
    <property type="evidence" value="ECO:0007669"/>
    <property type="project" value="TreeGrafter"/>
</dbReference>
<name>A0A553NNY8_TIGCA</name>
<dbReference type="PANTHER" id="PTHR12093:SF10">
    <property type="entry name" value="MEMBRANE-ASSOCIATED PROTEIN HEM"/>
    <property type="match status" value="1"/>
</dbReference>
<dbReference type="Pfam" id="PF09735">
    <property type="entry name" value="Nckap1"/>
    <property type="match status" value="1"/>
</dbReference>
<dbReference type="GO" id="GO:0016477">
    <property type="term" value="P:cell migration"/>
    <property type="evidence" value="ECO:0007669"/>
    <property type="project" value="TreeGrafter"/>
</dbReference>
<dbReference type="GO" id="GO:0048812">
    <property type="term" value="P:neuron projection morphogenesis"/>
    <property type="evidence" value="ECO:0007669"/>
    <property type="project" value="TreeGrafter"/>
</dbReference>
<dbReference type="InterPro" id="IPR019137">
    <property type="entry name" value="Nck-associated_protein-1"/>
</dbReference>
<dbReference type="Proteomes" id="UP000318571">
    <property type="component" value="Chromosome 4"/>
</dbReference>
<reference evidence="2 3" key="1">
    <citation type="journal article" date="2018" name="Nat. Ecol. Evol.">
        <title>Genomic signatures of mitonuclear coevolution across populations of Tigriopus californicus.</title>
        <authorList>
            <person name="Barreto F.S."/>
            <person name="Watson E.T."/>
            <person name="Lima T.G."/>
            <person name="Willett C.S."/>
            <person name="Edmands S."/>
            <person name="Li W."/>
            <person name="Burton R.S."/>
        </authorList>
    </citation>
    <scope>NUCLEOTIDE SEQUENCE [LARGE SCALE GENOMIC DNA]</scope>
    <source>
        <strain evidence="2 3">San Diego</strain>
    </source>
</reference>
<evidence type="ECO:0008006" key="4">
    <source>
        <dbReference type="Google" id="ProtNLM"/>
    </source>
</evidence>
<comment type="caution">
    <text evidence="2">The sequence shown here is derived from an EMBL/GenBank/DDBJ whole genome shotgun (WGS) entry which is preliminary data.</text>
</comment>
<dbReference type="STRING" id="6832.A0A553NNY8"/>
<dbReference type="GO" id="GO:0030031">
    <property type="term" value="P:cell projection assembly"/>
    <property type="evidence" value="ECO:0007669"/>
    <property type="project" value="TreeGrafter"/>
</dbReference>
<accession>A0A553NNY8</accession>